<reference evidence="4 5" key="1">
    <citation type="submission" date="2018-11" db="EMBL/GenBank/DDBJ databases">
        <title>Sequencing the genomes of 1000 actinobacteria strains.</title>
        <authorList>
            <person name="Klenk H.-P."/>
        </authorList>
    </citation>
    <scope>NUCLEOTIDE SEQUENCE [LARGE SCALE GENOMIC DNA]</scope>
    <source>
        <strain evidence="4 5">DSM 44231</strain>
    </source>
</reference>
<dbReference type="Gene3D" id="3.40.50.720">
    <property type="entry name" value="NAD(P)-binding Rossmann-like Domain"/>
    <property type="match status" value="1"/>
</dbReference>
<dbReference type="AlphaFoldDB" id="A0A3N1H0K4"/>
<dbReference type="PANTHER" id="PTHR43669:SF12">
    <property type="entry name" value="BLR5618 PROTEIN"/>
    <property type="match status" value="1"/>
</dbReference>
<keyword evidence="5" id="KW-1185">Reference proteome</keyword>
<dbReference type="InterPro" id="IPR020904">
    <property type="entry name" value="Sc_DH/Rdtase_CS"/>
</dbReference>
<comment type="caution">
    <text evidence="4">The sequence shown here is derived from an EMBL/GenBank/DDBJ whole genome shotgun (WGS) entry which is preliminary data.</text>
</comment>
<comment type="similarity">
    <text evidence="1 3">Belongs to the short-chain dehydrogenases/reductases (SDR) family.</text>
</comment>
<dbReference type="InterPro" id="IPR036291">
    <property type="entry name" value="NAD(P)-bd_dom_sf"/>
</dbReference>
<evidence type="ECO:0000313" key="5">
    <source>
        <dbReference type="Proteomes" id="UP000268727"/>
    </source>
</evidence>
<dbReference type="Proteomes" id="UP000268727">
    <property type="component" value="Unassembled WGS sequence"/>
</dbReference>
<evidence type="ECO:0000256" key="3">
    <source>
        <dbReference type="RuleBase" id="RU000363"/>
    </source>
</evidence>
<proteinExistence type="inferred from homology"/>
<dbReference type="PRINTS" id="PR00080">
    <property type="entry name" value="SDRFAMILY"/>
</dbReference>
<dbReference type="FunFam" id="3.40.50.720:FF:000084">
    <property type="entry name" value="Short-chain dehydrogenase reductase"/>
    <property type="match status" value="1"/>
</dbReference>
<evidence type="ECO:0000256" key="1">
    <source>
        <dbReference type="ARBA" id="ARBA00006484"/>
    </source>
</evidence>
<dbReference type="InterPro" id="IPR002347">
    <property type="entry name" value="SDR_fam"/>
</dbReference>
<sequence length="261" mass="27322">MVDATVDVGWEENAMAPVSVVTGAGSGVGRAVARALLDAGHRVALAGRRADALTGTADRAPAGHVLVVPTDVTVEASVDALFATVRERWGRVDLLVNNAGTNVPATPLEDVTVEQWSRVVDTNLTGAFLCACAAFRVMREQDPQGGRIINNGSVSAHTPRPDAVAYNASKHAITGLTKSISLEGRRHRIACGQIDIGNAATPLTERMSAGVRQADDSIAAEPTMDVSHVADAVRYMAGLPLDANVQFMTVMATTMPFIGRG</sequence>
<dbReference type="PANTHER" id="PTHR43669">
    <property type="entry name" value="5-KETO-D-GLUCONATE 5-REDUCTASE"/>
    <property type="match status" value="1"/>
</dbReference>
<dbReference type="PRINTS" id="PR00081">
    <property type="entry name" value="GDHRDH"/>
</dbReference>
<keyword evidence="2" id="KW-0560">Oxidoreductase</keyword>
<dbReference type="SUPFAM" id="SSF51735">
    <property type="entry name" value="NAD(P)-binding Rossmann-fold domains"/>
    <property type="match status" value="1"/>
</dbReference>
<dbReference type="Pfam" id="PF00106">
    <property type="entry name" value="adh_short"/>
    <property type="match status" value="1"/>
</dbReference>
<evidence type="ECO:0000313" key="4">
    <source>
        <dbReference type="EMBL" id="ROP36028.1"/>
    </source>
</evidence>
<dbReference type="CDD" id="cd05233">
    <property type="entry name" value="SDR_c"/>
    <property type="match status" value="1"/>
</dbReference>
<evidence type="ECO:0000256" key="2">
    <source>
        <dbReference type="ARBA" id="ARBA00023002"/>
    </source>
</evidence>
<dbReference type="EMBL" id="RJKM01000001">
    <property type="protein sequence ID" value="ROP36028.1"/>
    <property type="molecule type" value="Genomic_DNA"/>
</dbReference>
<name>A0A3N1H0K4_9PSEU</name>
<gene>
    <name evidence="4" type="ORF">EDD40_1289</name>
</gene>
<dbReference type="PROSITE" id="PS00061">
    <property type="entry name" value="ADH_SHORT"/>
    <property type="match status" value="1"/>
</dbReference>
<accession>A0A3N1H0K4</accession>
<protein>
    <submittedName>
        <fullName evidence="4">NADP-dependent 3-hydroxy acid dehydrogenase YdfG</fullName>
    </submittedName>
</protein>
<dbReference type="GO" id="GO:0016491">
    <property type="term" value="F:oxidoreductase activity"/>
    <property type="evidence" value="ECO:0007669"/>
    <property type="project" value="UniProtKB-KW"/>
</dbReference>
<organism evidence="4 5">
    <name type="scientific">Saccharothrix texasensis</name>
    <dbReference type="NCBI Taxonomy" id="103734"/>
    <lineage>
        <taxon>Bacteria</taxon>
        <taxon>Bacillati</taxon>
        <taxon>Actinomycetota</taxon>
        <taxon>Actinomycetes</taxon>
        <taxon>Pseudonocardiales</taxon>
        <taxon>Pseudonocardiaceae</taxon>
        <taxon>Saccharothrix</taxon>
    </lineage>
</organism>